<feature type="region of interest" description="Disordered" evidence="1">
    <location>
        <begin position="89"/>
        <end position="116"/>
    </location>
</feature>
<accession>A0A8E0S3G8</accession>
<gene>
    <name evidence="2" type="ORF">FBUS_01787</name>
</gene>
<dbReference type="Proteomes" id="UP000728185">
    <property type="component" value="Unassembled WGS sequence"/>
</dbReference>
<dbReference type="EMBL" id="LUCM01000404">
    <property type="protein sequence ID" value="KAA0200577.1"/>
    <property type="molecule type" value="Genomic_DNA"/>
</dbReference>
<comment type="caution">
    <text evidence="2">The sequence shown here is derived from an EMBL/GenBank/DDBJ whole genome shotgun (WGS) entry which is preliminary data.</text>
</comment>
<feature type="compositionally biased region" description="Polar residues" evidence="1">
    <location>
        <begin position="103"/>
        <end position="116"/>
    </location>
</feature>
<keyword evidence="3" id="KW-1185">Reference proteome</keyword>
<evidence type="ECO:0000256" key="1">
    <source>
        <dbReference type="SAM" id="MobiDB-lite"/>
    </source>
</evidence>
<name>A0A8E0S3G8_9TREM</name>
<dbReference type="AlphaFoldDB" id="A0A8E0S3G8"/>
<sequence length="125" mass="13863">MPKSVQMTNLNTESEYPIYRFQVVNHTDDGNPESASTVQTADKQQQTGEAYKTTVGLKSEARAASQAIAQMHQRATELLNQLIERRQVSQKSATRKSYKHINAGSQSDGSSRVTQTNLCKTCKTV</sequence>
<proteinExistence type="predicted"/>
<protein>
    <submittedName>
        <fullName evidence="2">Uncharacterized protein</fullName>
    </submittedName>
</protein>
<evidence type="ECO:0000313" key="3">
    <source>
        <dbReference type="Proteomes" id="UP000728185"/>
    </source>
</evidence>
<evidence type="ECO:0000313" key="2">
    <source>
        <dbReference type="EMBL" id="KAA0200577.1"/>
    </source>
</evidence>
<organism evidence="2 3">
    <name type="scientific">Fasciolopsis buskii</name>
    <dbReference type="NCBI Taxonomy" id="27845"/>
    <lineage>
        <taxon>Eukaryota</taxon>
        <taxon>Metazoa</taxon>
        <taxon>Spiralia</taxon>
        <taxon>Lophotrochozoa</taxon>
        <taxon>Platyhelminthes</taxon>
        <taxon>Trematoda</taxon>
        <taxon>Digenea</taxon>
        <taxon>Plagiorchiida</taxon>
        <taxon>Echinostomata</taxon>
        <taxon>Echinostomatoidea</taxon>
        <taxon>Fasciolidae</taxon>
        <taxon>Fasciolopsis</taxon>
    </lineage>
</organism>
<dbReference type="OrthoDB" id="10510109at2759"/>
<feature type="region of interest" description="Disordered" evidence="1">
    <location>
        <begin position="27"/>
        <end position="47"/>
    </location>
</feature>
<reference evidence="2" key="1">
    <citation type="submission" date="2019-05" db="EMBL/GenBank/DDBJ databases">
        <title>Annotation for the trematode Fasciolopsis buski.</title>
        <authorList>
            <person name="Choi Y.-J."/>
        </authorList>
    </citation>
    <scope>NUCLEOTIDE SEQUENCE</scope>
    <source>
        <strain evidence="2">HT</strain>
        <tissue evidence="2">Whole worm</tissue>
    </source>
</reference>
<feature type="compositionally biased region" description="Polar residues" evidence="1">
    <location>
        <begin position="33"/>
        <end position="47"/>
    </location>
</feature>